<proteinExistence type="predicted"/>
<accession>A0A5N6KK45</accession>
<dbReference type="EMBL" id="VIGI01000002">
    <property type="protein sequence ID" value="KAB8304072.1"/>
    <property type="molecule type" value="Genomic_DNA"/>
</dbReference>
<dbReference type="Proteomes" id="UP000326757">
    <property type="component" value="Unassembled WGS sequence"/>
</dbReference>
<evidence type="ECO:0000313" key="3">
    <source>
        <dbReference type="Proteomes" id="UP000326757"/>
    </source>
</evidence>
<name>A0A5N6KK45_MONLA</name>
<sequence>MLIIHVLLEQARNEGYLEALKALSLSFEENCDQIARNKYFRNQPEYLVPDFMSFDYADILIGEKMEKKQREKYGPVIVLSDGHWRPMVDVNEKIKQHTKFREGFLEQVKEKSKEHKEKDNLKEHKEEEKGEGITMGTYEKALLNAHVIKTIQFEMGLRKWLRDRLAFAAASRVSKLEKWKQIIYLTGEKGFGKWSYFLNGCSWDFSRAIDRPTDMLERLSAIRDITRFVILQQLNAKALFIHALSRDEAKKLKEDEAAADREKPVQQNDDKGERMKERKL</sequence>
<evidence type="ECO:0000256" key="1">
    <source>
        <dbReference type="SAM" id="MobiDB-lite"/>
    </source>
</evidence>
<feature type="region of interest" description="Disordered" evidence="1">
    <location>
        <begin position="109"/>
        <end position="130"/>
    </location>
</feature>
<keyword evidence="3" id="KW-1185">Reference proteome</keyword>
<protein>
    <submittedName>
        <fullName evidence="2">Uncharacterized protein</fullName>
    </submittedName>
</protein>
<comment type="caution">
    <text evidence="2">The sequence shown here is derived from an EMBL/GenBank/DDBJ whole genome shotgun (WGS) entry which is preliminary data.</text>
</comment>
<gene>
    <name evidence="2" type="ORF">EYC80_005414</name>
</gene>
<reference evidence="2 3" key="1">
    <citation type="submission" date="2019-06" db="EMBL/GenBank/DDBJ databases">
        <title>Genome Sequence of the Brown Rot Fungal Pathogen Monilinia laxa.</title>
        <authorList>
            <person name="De Miccolis Angelini R.M."/>
            <person name="Landi L."/>
            <person name="Abate D."/>
            <person name="Pollastro S."/>
            <person name="Romanazzi G."/>
            <person name="Faretra F."/>
        </authorList>
    </citation>
    <scope>NUCLEOTIDE SEQUENCE [LARGE SCALE GENOMIC DNA]</scope>
    <source>
        <strain evidence="2 3">Mlax316</strain>
    </source>
</reference>
<organism evidence="2 3">
    <name type="scientific">Monilinia laxa</name>
    <name type="common">Brown rot fungus</name>
    <name type="synonym">Sclerotinia laxa</name>
    <dbReference type="NCBI Taxonomy" id="61186"/>
    <lineage>
        <taxon>Eukaryota</taxon>
        <taxon>Fungi</taxon>
        <taxon>Dikarya</taxon>
        <taxon>Ascomycota</taxon>
        <taxon>Pezizomycotina</taxon>
        <taxon>Leotiomycetes</taxon>
        <taxon>Helotiales</taxon>
        <taxon>Sclerotiniaceae</taxon>
        <taxon>Monilinia</taxon>
    </lineage>
</organism>
<evidence type="ECO:0000313" key="2">
    <source>
        <dbReference type="EMBL" id="KAB8304072.1"/>
    </source>
</evidence>
<dbReference type="AlphaFoldDB" id="A0A5N6KK45"/>
<feature type="region of interest" description="Disordered" evidence="1">
    <location>
        <begin position="253"/>
        <end position="280"/>
    </location>
</feature>